<feature type="transmembrane region" description="Helical" evidence="7">
    <location>
        <begin position="348"/>
        <end position="366"/>
    </location>
</feature>
<accession>A0A6J6G3K6</accession>
<evidence type="ECO:0000256" key="7">
    <source>
        <dbReference type="SAM" id="Phobius"/>
    </source>
</evidence>
<dbReference type="GO" id="GO:0022857">
    <property type="term" value="F:transmembrane transporter activity"/>
    <property type="evidence" value="ECO:0007669"/>
    <property type="project" value="InterPro"/>
</dbReference>
<keyword evidence="5 7" id="KW-1133">Transmembrane helix</keyword>
<dbReference type="CDD" id="cd17321">
    <property type="entry name" value="MFS_MMR_MDR_like"/>
    <property type="match status" value="1"/>
</dbReference>
<dbReference type="PANTHER" id="PTHR42718:SF46">
    <property type="entry name" value="BLR6921 PROTEIN"/>
    <property type="match status" value="1"/>
</dbReference>
<dbReference type="InterPro" id="IPR020846">
    <property type="entry name" value="MFS_dom"/>
</dbReference>
<feature type="transmembrane region" description="Helical" evidence="7">
    <location>
        <begin position="464"/>
        <end position="484"/>
    </location>
</feature>
<dbReference type="Gene3D" id="1.20.1720.10">
    <property type="entry name" value="Multidrug resistance protein D"/>
    <property type="match status" value="1"/>
</dbReference>
<feature type="transmembrane region" description="Helical" evidence="7">
    <location>
        <begin position="117"/>
        <end position="139"/>
    </location>
</feature>
<dbReference type="PRINTS" id="PR01036">
    <property type="entry name" value="TCRTETB"/>
</dbReference>
<keyword evidence="3" id="KW-1003">Cell membrane</keyword>
<evidence type="ECO:0000256" key="5">
    <source>
        <dbReference type="ARBA" id="ARBA00022989"/>
    </source>
</evidence>
<feature type="transmembrane region" description="Helical" evidence="7">
    <location>
        <begin position="92"/>
        <end position="111"/>
    </location>
</feature>
<dbReference type="Gene3D" id="1.20.1250.20">
    <property type="entry name" value="MFS general substrate transporter like domains"/>
    <property type="match status" value="1"/>
</dbReference>
<dbReference type="AlphaFoldDB" id="A0A6J6G3K6"/>
<feature type="transmembrane region" description="Helical" evidence="7">
    <location>
        <begin position="62"/>
        <end position="80"/>
    </location>
</feature>
<feature type="transmembrane region" description="Helical" evidence="7">
    <location>
        <begin position="372"/>
        <end position="394"/>
    </location>
</feature>
<dbReference type="Pfam" id="PF07690">
    <property type="entry name" value="MFS_1"/>
    <property type="match status" value="1"/>
</dbReference>
<feature type="transmembrane region" description="Helical" evidence="7">
    <location>
        <begin position="244"/>
        <end position="263"/>
    </location>
</feature>
<protein>
    <submittedName>
        <fullName evidence="9">Unannotated protein</fullName>
    </submittedName>
</protein>
<evidence type="ECO:0000256" key="1">
    <source>
        <dbReference type="ARBA" id="ARBA00004651"/>
    </source>
</evidence>
<evidence type="ECO:0000256" key="4">
    <source>
        <dbReference type="ARBA" id="ARBA00022692"/>
    </source>
</evidence>
<feature type="domain" description="Major facilitator superfamily (MFS) profile" evidence="8">
    <location>
        <begin position="26"/>
        <end position="488"/>
    </location>
</feature>
<dbReference type="PROSITE" id="PS50850">
    <property type="entry name" value="MFS"/>
    <property type="match status" value="1"/>
</dbReference>
<proteinExistence type="predicted"/>
<name>A0A6J6G3K6_9ZZZZ</name>
<comment type="subcellular location">
    <subcellularLocation>
        <location evidence="1">Cell membrane</location>
        <topology evidence="1">Multi-pass membrane protein</topology>
    </subcellularLocation>
</comment>
<dbReference type="PANTHER" id="PTHR42718">
    <property type="entry name" value="MAJOR FACILITATOR SUPERFAMILY MULTIDRUG TRANSPORTER MFSC"/>
    <property type="match status" value="1"/>
</dbReference>
<keyword evidence="2" id="KW-0813">Transport</keyword>
<evidence type="ECO:0000256" key="6">
    <source>
        <dbReference type="ARBA" id="ARBA00023136"/>
    </source>
</evidence>
<dbReference type="EMBL" id="CAEZUI010000051">
    <property type="protein sequence ID" value="CAB4595816.1"/>
    <property type="molecule type" value="Genomic_DNA"/>
</dbReference>
<evidence type="ECO:0000313" key="9">
    <source>
        <dbReference type="EMBL" id="CAB4595816.1"/>
    </source>
</evidence>
<feature type="transmembrane region" description="Helical" evidence="7">
    <location>
        <begin position="178"/>
        <end position="200"/>
    </location>
</feature>
<reference evidence="9" key="1">
    <citation type="submission" date="2020-05" db="EMBL/GenBank/DDBJ databases">
        <authorList>
            <person name="Chiriac C."/>
            <person name="Salcher M."/>
            <person name="Ghai R."/>
            <person name="Kavagutti S V."/>
        </authorList>
    </citation>
    <scope>NUCLEOTIDE SEQUENCE</scope>
</reference>
<evidence type="ECO:0000259" key="8">
    <source>
        <dbReference type="PROSITE" id="PS50850"/>
    </source>
</evidence>
<dbReference type="SUPFAM" id="SSF103473">
    <property type="entry name" value="MFS general substrate transporter"/>
    <property type="match status" value="1"/>
</dbReference>
<sequence length="500" mass="52449">MKKHHNPETHDSQGHIKGQAPDRWRTLVVLAVSQLMLVLDSSIMNIAIPSAKTSLSISDQDAQWIITAYTLAFGSLLLLGGRIGDYVGRKKIFLVGLIGFAAASALGGIAINQEMLFASRALQGVFGALLAPATLAIISQTFTDPKERAKAFGVIGAISGGGAAIGLIAGGVLTQYTSWRWCLGVNTPIAIIAAILAIKFVHESKAEGEKTYDIPGAITATAGLFALTYGFSEAANPQKGWTSSTTLTYLISAVVLLTAFVIIETKVRNPMMPLRVITERNRGGSYLGSLVVGAGLFSMFFFLGVYLQEFLGFSALKAGFAFLPFTAGIIIFAGVASQLLPKIGPKPLMVPGLIAAGFGLLLLTRITPETSYLTHVVPSLLIMSSGMALVFIPLTSTSLHAVSSHDTGVASAMVNTSQQIGGSLGTALLSTIAFTATTNYSVANKIDPNDMVGRAFAATNGFTTAFKFSAGLLFVGAVVLFFFINIGKESVVESEGAGIH</sequence>
<dbReference type="InterPro" id="IPR011701">
    <property type="entry name" value="MFS"/>
</dbReference>
<gene>
    <name evidence="9" type="ORF">UFOPK1807_00534</name>
</gene>
<feature type="transmembrane region" description="Helical" evidence="7">
    <location>
        <begin position="151"/>
        <end position="172"/>
    </location>
</feature>
<feature type="transmembrane region" description="Helical" evidence="7">
    <location>
        <begin position="27"/>
        <end position="50"/>
    </location>
</feature>
<feature type="transmembrane region" description="Helical" evidence="7">
    <location>
        <begin position="318"/>
        <end position="336"/>
    </location>
</feature>
<dbReference type="InterPro" id="IPR036259">
    <property type="entry name" value="MFS_trans_sf"/>
</dbReference>
<dbReference type="GO" id="GO:0005886">
    <property type="term" value="C:plasma membrane"/>
    <property type="evidence" value="ECO:0007669"/>
    <property type="project" value="UniProtKB-SubCell"/>
</dbReference>
<dbReference type="NCBIfam" id="TIGR00711">
    <property type="entry name" value="efflux_EmrB"/>
    <property type="match status" value="1"/>
</dbReference>
<keyword evidence="4 7" id="KW-0812">Transmembrane</keyword>
<organism evidence="9">
    <name type="scientific">freshwater metagenome</name>
    <dbReference type="NCBI Taxonomy" id="449393"/>
    <lineage>
        <taxon>unclassified sequences</taxon>
        <taxon>metagenomes</taxon>
        <taxon>ecological metagenomes</taxon>
    </lineage>
</organism>
<feature type="transmembrane region" description="Helical" evidence="7">
    <location>
        <begin position="284"/>
        <end position="306"/>
    </location>
</feature>
<keyword evidence="6 7" id="KW-0472">Membrane</keyword>
<evidence type="ECO:0000256" key="2">
    <source>
        <dbReference type="ARBA" id="ARBA00022448"/>
    </source>
</evidence>
<feature type="transmembrane region" description="Helical" evidence="7">
    <location>
        <begin position="212"/>
        <end position="232"/>
    </location>
</feature>
<evidence type="ECO:0000256" key="3">
    <source>
        <dbReference type="ARBA" id="ARBA00022475"/>
    </source>
</evidence>
<dbReference type="InterPro" id="IPR004638">
    <property type="entry name" value="EmrB-like"/>
</dbReference>